<comment type="caution">
    <text evidence="6">The sequence shown here is derived from an EMBL/GenBank/DDBJ whole genome shotgun (WGS) entry which is preliminary data.</text>
</comment>
<protein>
    <recommendedName>
        <fullName evidence="4">Probable glycine dehydrogenase (decarboxylating) subunit 1</fullName>
        <ecNumber evidence="4">1.4.4.2</ecNumber>
    </recommendedName>
    <alternativeName>
        <fullName evidence="4">Glycine cleavage system P-protein subunit 1</fullName>
    </alternativeName>
    <alternativeName>
        <fullName evidence="4">Glycine decarboxylase subunit 1</fullName>
    </alternativeName>
    <alternativeName>
        <fullName evidence="4">Glycine dehydrogenase (aminomethyl-transferring) subunit 1</fullName>
    </alternativeName>
</protein>
<dbReference type="InterPro" id="IPR020581">
    <property type="entry name" value="GDC_P"/>
</dbReference>
<dbReference type="Proteomes" id="UP001597399">
    <property type="component" value="Unassembled WGS sequence"/>
</dbReference>
<organism evidence="6 7">
    <name type="scientific">Sporolactobacillus shoreicorticis</name>
    <dbReference type="NCBI Taxonomy" id="1923877"/>
    <lineage>
        <taxon>Bacteria</taxon>
        <taxon>Bacillati</taxon>
        <taxon>Bacillota</taxon>
        <taxon>Bacilli</taxon>
        <taxon>Bacillales</taxon>
        <taxon>Sporolactobacillaceae</taxon>
        <taxon>Sporolactobacillus</taxon>
    </lineage>
</organism>
<evidence type="ECO:0000313" key="6">
    <source>
        <dbReference type="EMBL" id="MFD2695382.1"/>
    </source>
</evidence>
<feature type="domain" description="Glycine cleavage system P-protein N-terminal" evidence="5">
    <location>
        <begin position="5"/>
        <end position="444"/>
    </location>
</feature>
<dbReference type="SUPFAM" id="SSF53383">
    <property type="entry name" value="PLP-dependent transferases"/>
    <property type="match status" value="1"/>
</dbReference>
<dbReference type="EC" id="1.4.4.2" evidence="4"/>
<name>A0ABW5S709_9BACL</name>
<dbReference type="PANTHER" id="PTHR42806:SF1">
    <property type="entry name" value="GLYCINE DEHYDROGENASE (DECARBOXYLATING)"/>
    <property type="match status" value="1"/>
</dbReference>
<evidence type="ECO:0000313" key="7">
    <source>
        <dbReference type="Proteomes" id="UP001597399"/>
    </source>
</evidence>
<dbReference type="InterPro" id="IPR049315">
    <property type="entry name" value="GDC-P_N"/>
</dbReference>
<evidence type="ECO:0000256" key="3">
    <source>
        <dbReference type="ARBA" id="ARBA00049026"/>
    </source>
</evidence>
<comment type="similarity">
    <text evidence="4">Belongs to the GcvP family. N-terminal subunit subfamily.</text>
</comment>
<dbReference type="GO" id="GO:0004375">
    <property type="term" value="F:glycine dehydrogenase (decarboxylating) activity"/>
    <property type="evidence" value="ECO:0007669"/>
    <property type="project" value="UniProtKB-EC"/>
</dbReference>
<dbReference type="NCBIfam" id="NF001696">
    <property type="entry name" value="PRK00451.1"/>
    <property type="match status" value="1"/>
</dbReference>
<dbReference type="Pfam" id="PF02347">
    <property type="entry name" value="GDC-P"/>
    <property type="match status" value="1"/>
</dbReference>
<dbReference type="InterPro" id="IPR023010">
    <property type="entry name" value="GcvPA"/>
</dbReference>
<sequence length="452" mass="49483">MSEFRYLPVTEEDRREMLDVIGAQSDEDLFSDVPDKIRFKGELKLEPKLSEPELIRFLTGLAKKNVSTSDYPSFLGAGIYDHYIPSVVDSVISRGEFYTAYTPYQAEVSQGELQAIFEFQSLICELTGMEAANSSMYDGSTSLAEAALLSSNVTRNQKIIVSEAVHPEYRQVLATYAHGRRLKIVTVPEKGGRTDLQALEAAIDDQAACVIVQYPNFFGQIEPLKEIETIAHGKKKVKLIVASNPLSLGLLIPPGAFNADIVVGDCQPLGISESFGGPHCGYFAVSKKLIRKVPGRLVGETVDDQGQRGYVLTLQAREQHIRREKATSNICSNQALNALASSVAMNAFGKKGIRELAEQNIQKAHYAVRQIKAEGIAVSNDHSSYFNEFVIDCGKPVSEVNHALLEKGIIGGYDLGESYGQHKNKMLVAVTEMRSKGEIDQFVESLGGIIGG</sequence>
<dbReference type="PANTHER" id="PTHR42806">
    <property type="entry name" value="GLYCINE CLEAVAGE SYSTEM P-PROTEIN"/>
    <property type="match status" value="1"/>
</dbReference>
<comment type="function">
    <text evidence="1 4">The glycine cleavage system catalyzes the degradation of glycine. The P protein binds the alpha-amino group of glycine through its pyridoxal phosphate cofactor; CO(2) is released and the remaining methylamine moiety is then transferred to the lipoamide cofactor of the H protein.</text>
</comment>
<evidence type="ECO:0000256" key="1">
    <source>
        <dbReference type="ARBA" id="ARBA00003788"/>
    </source>
</evidence>
<dbReference type="RefSeq" id="WP_253062520.1">
    <property type="nucleotide sequence ID" value="NZ_JAMXWM010000014.1"/>
</dbReference>
<evidence type="ECO:0000259" key="5">
    <source>
        <dbReference type="Pfam" id="PF02347"/>
    </source>
</evidence>
<reference evidence="7" key="1">
    <citation type="journal article" date="2019" name="Int. J. Syst. Evol. Microbiol.">
        <title>The Global Catalogue of Microorganisms (GCM) 10K type strain sequencing project: providing services to taxonomists for standard genome sequencing and annotation.</title>
        <authorList>
            <consortium name="The Broad Institute Genomics Platform"/>
            <consortium name="The Broad Institute Genome Sequencing Center for Infectious Disease"/>
            <person name="Wu L."/>
            <person name="Ma J."/>
        </authorList>
    </citation>
    <scope>NUCLEOTIDE SEQUENCE [LARGE SCALE GENOMIC DNA]</scope>
    <source>
        <strain evidence="7">TISTR 2466</strain>
    </source>
</reference>
<gene>
    <name evidence="4 6" type="primary">gcvPA</name>
    <name evidence="6" type="ORF">ACFSUE_17390</name>
</gene>
<comment type="subunit">
    <text evidence="4">The glycine cleavage system is composed of four proteins: P, T, L and H. In this organism, the P 'protein' is a heterodimer of two subunits.</text>
</comment>
<dbReference type="Gene3D" id="3.40.640.10">
    <property type="entry name" value="Type I PLP-dependent aspartate aminotransferase-like (Major domain)"/>
    <property type="match status" value="1"/>
</dbReference>
<evidence type="ECO:0000256" key="4">
    <source>
        <dbReference type="HAMAP-Rule" id="MF_00712"/>
    </source>
</evidence>
<evidence type="ECO:0000256" key="2">
    <source>
        <dbReference type="ARBA" id="ARBA00023002"/>
    </source>
</evidence>
<dbReference type="HAMAP" id="MF_00712">
    <property type="entry name" value="GcvPA"/>
    <property type="match status" value="1"/>
</dbReference>
<dbReference type="InterPro" id="IPR015424">
    <property type="entry name" value="PyrdxlP-dep_Trfase"/>
</dbReference>
<accession>A0ABW5S709</accession>
<dbReference type="Gene3D" id="3.90.1150.10">
    <property type="entry name" value="Aspartate Aminotransferase, domain 1"/>
    <property type="match status" value="1"/>
</dbReference>
<dbReference type="EMBL" id="JBHUMQ010000042">
    <property type="protein sequence ID" value="MFD2695382.1"/>
    <property type="molecule type" value="Genomic_DNA"/>
</dbReference>
<dbReference type="InterPro" id="IPR015421">
    <property type="entry name" value="PyrdxlP-dep_Trfase_major"/>
</dbReference>
<dbReference type="CDD" id="cd00613">
    <property type="entry name" value="GDC-P"/>
    <property type="match status" value="1"/>
</dbReference>
<keyword evidence="7" id="KW-1185">Reference proteome</keyword>
<dbReference type="InterPro" id="IPR015422">
    <property type="entry name" value="PyrdxlP-dep_Trfase_small"/>
</dbReference>
<proteinExistence type="inferred from homology"/>
<dbReference type="PIRSF" id="PIRSF006815">
    <property type="entry name" value="GcvPA"/>
    <property type="match status" value="1"/>
</dbReference>
<keyword evidence="2 4" id="KW-0560">Oxidoreductase</keyword>
<comment type="catalytic activity">
    <reaction evidence="3 4">
        <text>N(6)-[(R)-lipoyl]-L-lysyl-[glycine-cleavage complex H protein] + glycine + H(+) = N(6)-[(R)-S(8)-aminomethyldihydrolipoyl]-L-lysyl-[glycine-cleavage complex H protein] + CO2</text>
        <dbReference type="Rhea" id="RHEA:24304"/>
        <dbReference type="Rhea" id="RHEA-COMP:10494"/>
        <dbReference type="Rhea" id="RHEA-COMP:10495"/>
        <dbReference type="ChEBI" id="CHEBI:15378"/>
        <dbReference type="ChEBI" id="CHEBI:16526"/>
        <dbReference type="ChEBI" id="CHEBI:57305"/>
        <dbReference type="ChEBI" id="CHEBI:83099"/>
        <dbReference type="ChEBI" id="CHEBI:83143"/>
        <dbReference type="EC" id="1.4.4.2"/>
    </reaction>
</comment>